<gene>
    <name evidence="1" type="ORF">Gundel1_6</name>
</gene>
<protein>
    <submittedName>
        <fullName evidence="1">Uncharacterized protein</fullName>
    </submittedName>
</protein>
<evidence type="ECO:0000313" key="1">
    <source>
        <dbReference type="EMBL" id="QQV91494.1"/>
    </source>
</evidence>
<organism evidence="1 2">
    <name type="scientific">Tenacibaculum phage Gundel_1</name>
    <dbReference type="NCBI Taxonomy" id="2745672"/>
    <lineage>
        <taxon>Viruses</taxon>
        <taxon>Duplodnaviria</taxon>
        <taxon>Heunggongvirae</taxon>
        <taxon>Uroviricota</taxon>
        <taxon>Caudoviricetes</taxon>
        <taxon>Pachyviridae</taxon>
        <taxon>Gundelvirus</taxon>
        <taxon>Gundelvirus Gundel</taxon>
    </lineage>
</organism>
<dbReference type="Proteomes" id="UP000693868">
    <property type="component" value="Segment"/>
</dbReference>
<keyword evidence="2" id="KW-1185">Reference proteome</keyword>
<dbReference type="EMBL" id="MT732474">
    <property type="protein sequence ID" value="QQV91494.1"/>
    <property type="molecule type" value="Genomic_DNA"/>
</dbReference>
<evidence type="ECO:0000313" key="2">
    <source>
        <dbReference type="Proteomes" id="UP000693868"/>
    </source>
</evidence>
<name>A0A8E5EBL6_9CAUD</name>
<accession>A0A8E5EBL6</accession>
<sequence>MNVLNTWQSDSTKKVFFNVSNPIYTNGEYNIYKEHSKCFLHTYKNIAINQLCAPNKEHIKNLINNTRPLTNTKYTPKTLIYDRSKEAIKKGLTILKNY</sequence>
<proteinExistence type="predicted"/>
<reference evidence="1" key="1">
    <citation type="submission" date="2020-07" db="EMBL/GenBank/DDBJ databases">
        <title>Highly diverse flavobacterial phages as mortality factor during North Sea spring blooms.</title>
        <authorList>
            <person name="Bartlau N."/>
            <person name="Wichels A."/>
            <person name="Krohne G."/>
            <person name="Adriaenssens E.M."/>
            <person name="Heins A."/>
            <person name="Fuchs B.M."/>
            <person name="Amann R."/>
            <person name="Moraru C."/>
        </authorList>
    </citation>
    <scope>NUCLEOTIDE SEQUENCE</scope>
</reference>